<dbReference type="InterPro" id="IPR032697">
    <property type="entry name" value="SQ_cyclase_N"/>
</dbReference>
<dbReference type="EMBL" id="JAGSMN010000342">
    <property type="protein sequence ID" value="MBR7674442.1"/>
    <property type="molecule type" value="Genomic_DNA"/>
</dbReference>
<sequence>MAGHYPGRWMMAETVALALGLISPGQLTSVPPPGRRLQGEHAPLKRWHRALHAALTLLTAPGSAAADTALGVLYKEQRPDGSFEHMPTVTAVVLLALTAGHTDATDAHGAGVRRKALDWLLASQQPDGTWRFLTTDIWDASLYLRSLSGEPRFDHTARQAAERFLLSAQNADGGWACASGLESDNDTTAAVLLALGGNARTADARGRAHVYLRGQQLANGLWATWQSSDDHPAQDVTAHVVEALQATGCELADTTRATDWLRERPALHGHWTAQWYASLPYAVAEIGHVVGVDSPQTCYAHGYLSAHRNPDGGWPVHPGAASSPAATGLALSALARSVRVHRDLLEGGVRYLTRAQDAEGRWEGEPMMFGPRPFLTHADSHTHAFTTAGLRAAIAHLNSGAPRESLAVS</sequence>
<comment type="caution">
    <text evidence="5">The sequence shown here is derived from an EMBL/GenBank/DDBJ whole genome shotgun (WGS) entry which is preliminary data.</text>
</comment>
<evidence type="ECO:0000313" key="6">
    <source>
        <dbReference type="Proteomes" id="UP000675554"/>
    </source>
</evidence>
<protein>
    <submittedName>
        <fullName evidence="5">Terpene cyclase/mutase family protein</fullName>
    </submittedName>
</protein>
<evidence type="ECO:0000256" key="2">
    <source>
        <dbReference type="ARBA" id="ARBA00022723"/>
    </source>
</evidence>
<reference evidence="5" key="1">
    <citation type="submission" date="2021-04" db="EMBL/GenBank/DDBJ databases">
        <title>Sequencing of actinobacteria type strains.</title>
        <authorList>
            <person name="Nguyen G.-S."/>
            <person name="Wentzel A."/>
        </authorList>
    </citation>
    <scope>NUCLEOTIDE SEQUENCE</scope>
    <source>
        <strain evidence="5">DSM 42095</strain>
    </source>
</reference>
<accession>A0A8T4IT75</accession>
<dbReference type="Gene3D" id="1.50.10.20">
    <property type="match status" value="2"/>
</dbReference>
<feature type="domain" description="Squalene cyclase C-terminal" evidence="3">
    <location>
        <begin position="230"/>
        <end position="378"/>
    </location>
</feature>
<dbReference type="InterPro" id="IPR008930">
    <property type="entry name" value="Terpenoid_cyclase/PrenylTrfase"/>
</dbReference>
<feature type="domain" description="Squalene cyclase N-terminal" evidence="4">
    <location>
        <begin position="115"/>
        <end position="195"/>
    </location>
</feature>
<dbReference type="InterPro" id="IPR032696">
    <property type="entry name" value="SQ_cyclase_C"/>
</dbReference>
<dbReference type="SUPFAM" id="SSF48239">
    <property type="entry name" value="Terpenoid cyclases/Protein prenyltransferases"/>
    <property type="match status" value="1"/>
</dbReference>
<keyword evidence="6" id="KW-1185">Reference proteome</keyword>
<dbReference type="Pfam" id="PF13243">
    <property type="entry name" value="SQHop_cyclase_C"/>
    <property type="match status" value="1"/>
</dbReference>
<organism evidence="5 6">
    <name type="scientific">Streptomyces daliensis</name>
    <dbReference type="NCBI Taxonomy" id="299421"/>
    <lineage>
        <taxon>Bacteria</taxon>
        <taxon>Bacillati</taxon>
        <taxon>Actinomycetota</taxon>
        <taxon>Actinomycetes</taxon>
        <taxon>Kitasatosporales</taxon>
        <taxon>Streptomycetaceae</taxon>
        <taxon>Streptomyces</taxon>
    </lineage>
</organism>
<dbReference type="Proteomes" id="UP000675554">
    <property type="component" value="Unassembled WGS sequence"/>
</dbReference>
<keyword evidence="2" id="KW-0479">Metal-binding</keyword>
<evidence type="ECO:0000256" key="1">
    <source>
        <dbReference type="ARBA" id="ARBA00005179"/>
    </source>
</evidence>
<proteinExistence type="predicted"/>
<evidence type="ECO:0000259" key="4">
    <source>
        <dbReference type="Pfam" id="PF13249"/>
    </source>
</evidence>
<evidence type="ECO:0000313" key="5">
    <source>
        <dbReference type="EMBL" id="MBR7674442.1"/>
    </source>
</evidence>
<dbReference type="Pfam" id="PF13249">
    <property type="entry name" value="SQHop_cyclase_N"/>
    <property type="match status" value="1"/>
</dbReference>
<gene>
    <name evidence="5" type="ORF">KDA82_15750</name>
</gene>
<evidence type="ECO:0000259" key="3">
    <source>
        <dbReference type="Pfam" id="PF13243"/>
    </source>
</evidence>
<comment type="pathway">
    <text evidence="1">Secondary metabolite biosynthesis.</text>
</comment>
<name>A0A8T4IT75_9ACTN</name>
<dbReference type="CDD" id="cd00688">
    <property type="entry name" value="ISOPREN_C2_like"/>
    <property type="match status" value="1"/>
</dbReference>
<dbReference type="GO" id="GO:0046872">
    <property type="term" value="F:metal ion binding"/>
    <property type="evidence" value="ECO:0007669"/>
    <property type="project" value="UniProtKB-KW"/>
</dbReference>
<dbReference type="AlphaFoldDB" id="A0A8T4IT75"/>